<dbReference type="InterPro" id="IPR039424">
    <property type="entry name" value="SBP_5"/>
</dbReference>
<organism evidence="5 6">
    <name type="scientific">Marinobacterium lutimaris</name>
    <dbReference type="NCBI Taxonomy" id="568106"/>
    <lineage>
        <taxon>Bacteria</taxon>
        <taxon>Pseudomonadati</taxon>
        <taxon>Pseudomonadota</taxon>
        <taxon>Gammaproteobacteria</taxon>
        <taxon>Oceanospirillales</taxon>
        <taxon>Oceanospirillaceae</taxon>
        <taxon>Marinobacterium</taxon>
    </lineage>
</organism>
<evidence type="ECO:0000259" key="4">
    <source>
        <dbReference type="Pfam" id="PF00496"/>
    </source>
</evidence>
<dbReference type="OrthoDB" id="9801912at2"/>
<evidence type="ECO:0000256" key="3">
    <source>
        <dbReference type="SAM" id="SignalP"/>
    </source>
</evidence>
<dbReference type="Pfam" id="PF00496">
    <property type="entry name" value="SBP_bac_5"/>
    <property type="match status" value="1"/>
</dbReference>
<dbReference type="PANTHER" id="PTHR30290:SF38">
    <property type="entry name" value="D,D-DIPEPTIDE-BINDING PERIPLASMIC PROTEIN DDPA-RELATED"/>
    <property type="match status" value="1"/>
</dbReference>
<sequence>MLKPKFNRRSTGLGMLAVAGMASALSFAANVQADTTVRAVMHAALRGLDPVASSATITKNHGYMIYDTLLGLDENYAPQPQMADWEVSEDGMTYTFSLRDGLTWHDGTPVTAADCIASLKRWGTFDAGGKLLMANTESLTAVDDKTFELKLAKPFGEVISLISKPSSVPAFMMPEAVASVPNGEPLPNQIGSGPFKFVADEFQPGVKVVYEKFDEYVPRTEAPEATAGSKEVYVDRVEWINMPDVQTTINAINSGDIDYIERTPYDLMPLLEANPEVHTAVNDPLGWMSVARMNFLHAPLNDARIRRAALLAVSQEDVMAAMIGDPRFYELCASVFGCNHPRDSEVDGESLTSGGDLEQAKKLLEEAGYDGTPVVILQPTDVATLAPQPIVVAQALRKAGFKVELRPMDWQTVVSQRASKDLPSEGGWGMFITNYSVDALWSPVVNPLLISSGETGSYFGWPDIPEMEKLRADYAATTDEDARAQLVTDVQKLAMQEVNTIPLGQFKLVNAWRDDVSDIVQGPLTAFWGMKKED</sequence>
<protein>
    <submittedName>
        <fullName evidence="5">Peptide/nickel transport system substrate-binding protein</fullName>
    </submittedName>
</protein>
<dbReference type="SUPFAM" id="SSF53850">
    <property type="entry name" value="Periplasmic binding protein-like II"/>
    <property type="match status" value="1"/>
</dbReference>
<dbReference type="EMBL" id="FNVQ01000003">
    <property type="protein sequence ID" value="SEG69161.1"/>
    <property type="molecule type" value="Genomic_DNA"/>
</dbReference>
<proteinExistence type="inferred from homology"/>
<evidence type="ECO:0000313" key="6">
    <source>
        <dbReference type="Proteomes" id="UP000236745"/>
    </source>
</evidence>
<dbReference type="RefSeq" id="WP_104004115.1">
    <property type="nucleotide sequence ID" value="NZ_FNVQ01000003.1"/>
</dbReference>
<dbReference type="Gene3D" id="3.10.105.10">
    <property type="entry name" value="Dipeptide-binding Protein, Domain 3"/>
    <property type="match status" value="1"/>
</dbReference>
<keyword evidence="6" id="KW-1185">Reference proteome</keyword>
<evidence type="ECO:0000256" key="1">
    <source>
        <dbReference type="ARBA" id="ARBA00005695"/>
    </source>
</evidence>
<keyword evidence="2 3" id="KW-0732">Signal</keyword>
<dbReference type="AlphaFoldDB" id="A0A1H6C870"/>
<dbReference type="InterPro" id="IPR030678">
    <property type="entry name" value="Peptide/Ni-bd"/>
</dbReference>
<reference evidence="5 6" key="1">
    <citation type="submission" date="2016-10" db="EMBL/GenBank/DDBJ databases">
        <authorList>
            <person name="de Groot N.N."/>
        </authorList>
    </citation>
    <scope>NUCLEOTIDE SEQUENCE [LARGE SCALE GENOMIC DNA]</scope>
    <source>
        <strain evidence="5 6">DSM 22012</strain>
    </source>
</reference>
<dbReference type="GO" id="GO:0043190">
    <property type="term" value="C:ATP-binding cassette (ABC) transporter complex"/>
    <property type="evidence" value="ECO:0007669"/>
    <property type="project" value="InterPro"/>
</dbReference>
<dbReference type="Proteomes" id="UP000236745">
    <property type="component" value="Unassembled WGS sequence"/>
</dbReference>
<dbReference type="Gene3D" id="3.40.190.10">
    <property type="entry name" value="Periplasmic binding protein-like II"/>
    <property type="match status" value="1"/>
</dbReference>
<accession>A0A1H6C870</accession>
<dbReference type="CDD" id="cd08502">
    <property type="entry name" value="PBP2_NikA_DppA_OppA_like_16"/>
    <property type="match status" value="1"/>
</dbReference>
<feature type="domain" description="Solute-binding protein family 5" evidence="4">
    <location>
        <begin position="79"/>
        <end position="444"/>
    </location>
</feature>
<dbReference type="PANTHER" id="PTHR30290">
    <property type="entry name" value="PERIPLASMIC BINDING COMPONENT OF ABC TRANSPORTER"/>
    <property type="match status" value="1"/>
</dbReference>
<dbReference type="PIRSF" id="PIRSF002741">
    <property type="entry name" value="MppA"/>
    <property type="match status" value="1"/>
</dbReference>
<feature type="signal peptide" evidence="3">
    <location>
        <begin position="1"/>
        <end position="28"/>
    </location>
</feature>
<evidence type="ECO:0000256" key="2">
    <source>
        <dbReference type="ARBA" id="ARBA00022729"/>
    </source>
</evidence>
<feature type="chain" id="PRO_5009294590" evidence="3">
    <location>
        <begin position="29"/>
        <end position="534"/>
    </location>
</feature>
<name>A0A1H6C870_9GAMM</name>
<dbReference type="InterPro" id="IPR000914">
    <property type="entry name" value="SBP_5_dom"/>
</dbReference>
<dbReference type="GO" id="GO:0015833">
    <property type="term" value="P:peptide transport"/>
    <property type="evidence" value="ECO:0007669"/>
    <property type="project" value="TreeGrafter"/>
</dbReference>
<dbReference type="Gene3D" id="3.90.76.10">
    <property type="entry name" value="Dipeptide-binding Protein, Domain 1"/>
    <property type="match status" value="1"/>
</dbReference>
<gene>
    <name evidence="5" type="ORF">SAMN05444390_103271</name>
</gene>
<dbReference type="GO" id="GO:0030288">
    <property type="term" value="C:outer membrane-bounded periplasmic space"/>
    <property type="evidence" value="ECO:0007669"/>
    <property type="project" value="UniProtKB-ARBA"/>
</dbReference>
<evidence type="ECO:0000313" key="5">
    <source>
        <dbReference type="EMBL" id="SEG69161.1"/>
    </source>
</evidence>
<dbReference type="GO" id="GO:1904680">
    <property type="term" value="F:peptide transmembrane transporter activity"/>
    <property type="evidence" value="ECO:0007669"/>
    <property type="project" value="TreeGrafter"/>
</dbReference>
<comment type="similarity">
    <text evidence="1">Belongs to the bacterial solute-binding protein 5 family.</text>
</comment>